<evidence type="ECO:0000313" key="3">
    <source>
        <dbReference type="Proteomes" id="UP000597138"/>
    </source>
</evidence>
<accession>A0ABQ1S0D4</accession>
<dbReference type="EMBL" id="BMEG01000010">
    <property type="protein sequence ID" value="GGD88146.1"/>
    <property type="molecule type" value="Genomic_DNA"/>
</dbReference>
<reference evidence="3" key="1">
    <citation type="journal article" date="2019" name="Int. J. Syst. Evol. Microbiol.">
        <title>The Global Catalogue of Microorganisms (GCM) 10K type strain sequencing project: providing services to taxonomists for standard genome sequencing and annotation.</title>
        <authorList>
            <consortium name="The Broad Institute Genomics Platform"/>
            <consortium name="The Broad Institute Genome Sequencing Center for Infectious Disease"/>
            <person name="Wu L."/>
            <person name="Ma J."/>
        </authorList>
    </citation>
    <scope>NUCLEOTIDE SEQUENCE [LARGE SCALE GENOMIC DNA]</scope>
    <source>
        <strain evidence="3">CGMCC 1.11013</strain>
    </source>
</reference>
<dbReference type="Proteomes" id="UP000597138">
    <property type="component" value="Unassembled WGS sequence"/>
</dbReference>
<feature type="region of interest" description="Disordered" evidence="1">
    <location>
        <begin position="1"/>
        <end position="29"/>
    </location>
</feature>
<comment type="caution">
    <text evidence="2">The sequence shown here is derived from an EMBL/GenBank/DDBJ whole genome shotgun (WGS) entry which is preliminary data.</text>
</comment>
<organism evidence="2 3">
    <name type="scientific">Caballeronia grimmiae</name>
    <dbReference type="NCBI Taxonomy" id="1071679"/>
    <lineage>
        <taxon>Bacteria</taxon>
        <taxon>Pseudomonadati</taxon>
        <taxon>Pseudomonadota</taxon>
        <taxon>Betaproteobacteria</taxon>
        <taxon>Burkholderiales</taxon>
        <taxon>Burkholderiaceae</taxon>
        <taxon>Caballeronia</taxon>
    </lineage>
</organism>
<proteinExistence type="predicted"/>
<sequence>MRRSRHHTLKTEGRTNIRNAVSISEPPAAAEDRAIPGHWEGDLLYSYATSQIATLVERRFVMRVKVARKDSKAVVDALIPMRDATITTGTAAIWTSVATP</sequence>
<keyword evidence="3" id="KW-1185">Reference proteome</keyword>
<protein>
    <recommendedName>
        <fullName evidence="4">Transposase</fullName>
    </recommendedName>
</protein>
<gene>
    <name evidence="2" type="ORF">GCM10010985_48350</name>
</gene>
<evidence type="ECO:0000313" key="2">
    <source>
        <dbReference type="EMBL" id="GGD88146.1"/>
    </source>
</evidence>
<evidence type="ECO:0008006" key="4">
    <source>
        <dbReference type="Google" id="ProtNLM"/>
    </source>
</evidence>
<name>A0ABQ1S0D4_9BURK</name>
<evidence type="ECO:0000256" key="1">
    <source>
        <dbReference type="SAM" id="MobiDB-lite"/>
    </source>
</evidence>